<organism evidence="1 2">
    <name type="scientific">Actinomadura fulvescens</name>
    <dbReference type="NCBI Taxonomy" id="46160"/>
    <lineage>
        <taxon>Bacteria</taxon>
        <taxon>Bacillati</taxon>
        <taxon>Actinomycetota</taxon>
        <taxon>Actinomycetes</taxon>
        <taxon>Streptosporangiales</taxon>
        <taxon>Thermomonosporaceae</taxon>
        <taxon>Actinomadura</taxon>
    </lineage>
</organism>
<evidence type="ECO:0000313" key="2">
    <source>
        <dbReference type="Proteomes" id="UP001501509"/>
    </source>
</evidence>
<reference evidence="2" key="1">
    <citation type="journal article" date="2019" name="Int. J. Syst. Evol. Microbiol.">
        <title>The Global Catalogue of Microorganisms (GCM) 10K type strain sequencing project: providing services to taxonomists for standard genome sequencing and annotation.</title>
        <authorList>
            <consortium name="The Broad Institute Genomics Platform"/>
            <consortium name="The Broad Institute Genome Sequencing Center for Infectious Disease"/>
            <person name="Wu L."/>
            <person name="Ma J."/>
        </authorList>
    </citation>
    <scope>NUCLEOTIDE SEQUENCE [LARGE SCALE GENOMIC DNA]</scope>
    <source>
        <strain evidence="2">JCM 6833</strain>
    </source>
</reference>
<evidence type="ECO:0000313" key="1">
    <source>
        <dbReference type="EMBL" id="GAA2627405.1"/>
    </source>
</evidence>
<protein>
    <submittedName>
        <fullName evidence="1">Uncharacterized protein</fullName>
    </submittedName>
</protein>
<dbReference type="EMBL" id="BAAATD010000013">
    <property type="protein sequence ID" value="GAA2627405.1"/>
    <property type="molecule type" value="Genomic_DNA"/>
</dbReference>
<proteinExistence type="predicted"/>
<keyword evidence="2" id="KW-1185">Reference proteome</keyword>
<name>A0ABP6CXC8_9ACTN</name>
<comment type="caution">
    <text evidence="1">The sequence shown here is derived from an EMBL/GenBank/DDBJ whole genome shotgun (WGS) entry which is preliminary data.</text>
</comment>
<sequence>MPPRRPLTPQTAQVTTASVEIKTLTVSGKQVTMAVFRQLYEEPLYDGLTWELQGTPWCRVNYHPDRCGESSRAHEHVVWQKGSELRRARINQPIDDVDEAPVFGFDDDAALCVAAGGLPEVDVSPSSLWYQERKYSLSHRWLTFTLPALGRELEGKLCIQDLQLGGLLDRRTYHNEQRPIQDLHAQLHPDGVGCAETLSVVEERANQYAAWMSTARQRWGEVLELDQVFIAV</sequence>
<dbReference type="RefSeq" id="WP_344547306.1">
    <property type="nucleotide sequence ID" value="NZ_BAAATD010000013.1"/>
</dbReference>
<dbReference type="Proteomes" id="UP001501509">
    <property type="component" value="Unassembled WGS sequence"/>
</dbReference>
<accession>A0ABP6CXC8</accession>
<gene>
    <name evidence="1" type="ORF">GCM10010411_75660</name>
</gene>